<dbReference type="RefSeq" id="XP_002116946.1">
    <property type="nucleotide sequence ID" value="XM_002116910.1"/>
</dbReference>
<keyword evidence="11" id="KW-1185">Reference proteome</keyword>
<dbReference type="HOGENOM" id="CLU_032683_4_0_1"/>
<dbReference type="Pfam" id="PF00400">
    <property type="entry name" value="WD40"/>
    <property type="match status" value="3"/>
</dbReference>
<name>B3S9R9_TRIAD</name>
<evidence type="ECO:0000256" key="3">
    <source>
        <dbReference type="ARBA" id="ARBA00022491"/>
    </source>
</evidence>
<keyword evidence="7" id="KW-0804">Transcription</keyword>
<organism evidence="10 11">
    <name type="scientific">Trichoplax adhaerens</name>
    <name type="common">Trichoplax reptans</name>
    <dbReference type="NCBI Taxonomy" id="10228"/>
    <lineage>
        <taxon>Eukaryota</taxon>
        <taxon>Metazoa</taxon>
        <taxon>Placozoa</taxon>
        <taxon>Uniplacotomia</taxon>
        <taxon>Trichoplacea</taxon>
        <taxon>Trichoplacidae</taxon>
        <taxon>Trichoplax</taxon>
    </lineage>
</organism>
<feature type="repeat" description="WD" evidence="9">
    <location>
        <begin position="98"/>
        <end position="140"/>
    </location>
</feature>
<accession>B3S9R9</accession>
<proteinExistence type="inferred from homology"/>
<dbReference type="KEGG" id="tad:TRIADDRAFT_31681"/>
<evidence type="ECO:0000256" key="5">
    <source>
        <dbReference type="ARBA" id="ARBA00022737"/>
    </source>
</evidence>
<dbReference type="SUPFAM" id="SSF50978">
    <property type="entry name" value="WD40 repeat-like"/>
    <property type="match status" value="1"/>
</dbReference>
<dbReference type="eggNOG" id="KOG1034">
    <property type="taxonomic scope" value="Eukaryota"/>
</dbReference>
<dbReference type="PANTHER" id="PTHR10253">
    <property type="entry name" value="POLYCOMB PROTEIN"/>
    <property type="match status" value="1"/>
</dbReference>
<dbReference type="InterPro" id="IPR019775">
    <property type="entry name" value="WD40_repeat_CS"/>
</dbReference>
<keyword evidence="5" id="KW-0677">Repeat</keyword>
<sequence length="353" mass="40414">EEHGKPLFGVHFNYSYSHPDDSKIFASVGANKVSIYQCTDDGRIKLLQAYTDPDPEEDFYTCAWSYLHNTSELILAIAGARGVIRIINAATTVCIKCYPGQGNAINELKFHPLDPNILASVGKDHLIHLWNIKNDTCIAIFGGIDGHRDEVLSVDFDILGKKIISSGMDHSIKMWTLESEILEETIKKSYEYNPVTADKSFKILYVDEPQFSTRDIHRNYIDCVRWFGNLILSKSCENSIVCWQPTCLTEKLNPNIKKERNCFERSRFDYNQCDIWYLRFCLDYQQKTLAVGNQVGKVFLWDLENENLSQHRAVVLSHPKCSAAIRQIAISRDGSCLVHACDDGTIWRWDKKM</sequence>
<dbReference type="STRING" id="10228.B3S9R9"/>
<evidence type="ECO:0000256" key="6">
    <source>
        <dbReference type="ARBA" id="ARBA00023015"/>
    </source>
</evidence>
<keyword evidence="8" id="KW-0539">Nucleus</keyword>
<dbReference type="PROSITE" id="PS00678">
    <property type="entry name" value="WD_REPEATS_1"/>
    <property type="match status" value="1"/>
</dbReference>
<dbReference type="FunFam" id="2.130.10.10:FF:000056">
    <property type="entry name" value="Polycomb protein eed"/>
    <property type="match status" value="1"/>
</dbReference>
<evidence type="ECO:0000256" key="9">
    <source>
        <dbReference type="PROSITE-ProRule" id="PRU00221"/>
    </source>
</evidence>
<protein>
    <submittedName>
        <fullName evidence="10">Uncharacterized protein</fullName>
    </submittedName>
</protein>
<dbReference type="InterPro" id="IPR051243">
    <property type="entry name" value="PcG_WD-repeat"/>
</dbReference>
<dbReference type="InterPro" id="IPR036322">
    <property type="entry name" value="WD40_repeat_dom_sf"/>
</dbReference>
<dbReference type="InterPro" id="IPR015943">
    <property type="entry name" value="WD40/YVTN_repeat-like_dom_sf"/>
</dbReference>
<dbReference type="SMART" id="SM00320">
    <property type="entry name" value="WD40"/>
    <property type="match status" value="6"/>
</dbReference>
<feature type="non-terminal residue" evidence="10">
    <location>
        <position position="1"/>
    </location>
</feature>
<dbReference type="GO" id="GO:0000122">
    <property type="term" value="P:negative regulation of transcription by RNA polymerase II"/>
    <property type="evidence" value="ECO:0000318"/>
    <property type="project" value="GO_Central"/>
</dbReference>
<dbReference type="GO" id="GO:0031507">
    <property type="term" value="P:heterochromatin formation"/>
    <property type="evidence" value="ECO:0000318"/>
    <property type="project" value="GO_Central"/>
</dbReference>
<dbReference type="PROSITE" id="PS50082">
    <property type="entry name" value="WD_REPEATS_2"/>
    <property type="match status" value="2"/>
</dbReference>
<evidence type="ECO:0000256" key="4">
    <source>
        <dbReference type="ARBA" id="ARBA00022574"/>
    </source>
</evidence>
<dbReference type="PROSITE" id="PS50294">
    <property type="entry name" value="WD_REPEATS_REGION"/>
    <property type="match status" value="1"/>
</dbReference>
<dbReference type="GO" id="GO:0035098">
    <property type="term" value="C:ESC/E(Z) complex"/>
    <property type="evidence" value="ECO:0000318"/>
    <property type="project" value="GO_Central"/>
</dbReference>
<evidence type="ECO:0000313" key="10">
    <source>
        <dbReference type="EMBL" id="EDV20520.1"/>
    </source>
</evidence>
<reference evidence="10 11" key="1">
    <citation type="journal article" date="2008" name="Nature">
        <title>The Trichoplax genome and the nature of placozoans.</title>
        <authorList>
            <person name="Srivastava M."/>
            <person name="Begovic E."/>
            <person name="Chapman J."/>
            <person name="Putnam N.H."/>
            <person name="Hellsten U."/>
            <person name="Kawashima T."/>
            <person name="Kuo A."/>
            <person name="Mitros T."/>
            <person name="Salamov A."/>
            <person name="Carpenter M.L."/>
            <person name="Signorovitch A.Y."/>
            <person name="Moreno M.A."/>
            <person name="Kamm K."/>
            <person name="Grimwood J."/>
            <person name="Schmutz J."/>
            <person name="Shapiro H."/>
            <person name="Grigoriev I.V."/>
            <person name="Buss L.W."/>
            <person name="Schierwater B."/>
            <person name="Dellaporta S.L."/>
            <person name="Rokhsar D.S."/>
        </authorList>
    </citation>
    <scope>NUCLEOTIDE SEQUENCE [LARGE SCALE GENOMIC DNA]</scope>
    <source>
        <strain evidence="10 11">Grell-BS-1999</strain>
    </source>
</reference>
<dbReference type="EMBL" id="DS985259">
    <property type="protein sequence ID" value="EDV20520.1"/>
    <property type="molecule type" value="Genomic_DNA"/>
</dbReference>
<comment type="subcellular location">
    <subcellularLocation>
        <location evidence="1">Nucleus</location>
    </subcellularLocation>
</comment>
<dbReference type="AlphaFoldDB" id="B3S9R9"/>
<keyword evidence="6" id="KW-0805">Transcription regulation</keyword>
<evidence type="ECO:0000256" key="8">
    <source>
        <dbReference type="ARBA" id="ARBA00023242"/>
    </source>
</evidence>
<dbReference type="OMA" id="RDVHRNY"/>
<keyword evidence="4 9" id="KW-0853">WD repeat</keyword>
<feature type="repeat" description="WD" evidence="9">
    <location>
        <begin position="144"/>
        <end position="185"/>
    </location>
</feature>
<comment type="similarity">
    <text evidence="2">Belongs to the WD repeat ESC family.</text>
</comment>
<dbReference type="OrthoDB" id="7318948at2759"/>
<keyword evidence="3" id="KW-0678">Repressor</keyword>
<evidence type="ECO:0000313" key="11">
    <source>
        <dbReference type="Proteomes" id="UP000009022"/>
    </source>
</evidence>
<evidence type="ECO:0000256" key="7">
    <source>
        <dbReference type="ARBA" id="ARBA00023163"/>
    </source>
</evidence>
<dbReference type="CTD" id="6758225"/>
<evidence type="ECO:0000256" key="2">
    <source>
        <dbReference type="ARBA" id="ARBA00008075"/>
    </source>
</evidence>
<gene>
    <name evidence="10" type="ORF">TRIADDRAFT_31681</name>
</gene>
<dbReference type="PhylomeDB" id="B3S9R9"/>
<evidence type="ECO:0000256" key="1">
    <source>
        <dbReference type="ARBA" id="ARBA00004123"/>
    </source>
</evidence>
<dbReference type="GeneID" id="6758225"/>
<dbReference type="InParanoid" id="B3S9R9"/>
<dbReference type="Proteomes" id="UP000009022">
    <property type="component" value="Unassembled WGS sequence"/>
</dbReference>
<dbReference type="InterPro" id="IPR001680">
    <property type="entry name" value="WD40_rpt"/>
</dbReference>
<dbReference type="Gene3D" id="2.130.10.10">
    <property type="entry name" value="YVTN repeat-like/Quinoprotein amine dehydrogenase"/>
    <property type="match status" value="1"/>
</dbReference>